<dbReference type="PANTHER" id="PTHR24346">
    <property type="entry name" value="MAP/MICROTUBULE AFFINITY-REGULATING KINASE"/>
    <property type="match status" value="1"/>
</dbReference>
<evidence type="ECO:0000313" key="9">
    <source>
        <dbReference type="Proteomes" id="UP000324832"/>
    </source>
</evidence>
<dbReference type="SUPFAM" id="SSF56112">
    <property type="entry name" value="Protein kinase-like (PK-like)"/>
    <property type="match status" value="1"/>
</dbReference>
<dbReference type="InterPro" id="IPR000719">
    <property type="entry name" value="Prot_kinase_dom"/>
</dbReference>
<evidence type="ECO:0000259" key="7">
    <source>
        <dbReference type="PROSITE" id="PS50011"/>
    </source>
</evidence>
<evidence type="ECO:0000256" key="6">
    <source>
        <dbReference type="SAM" id="MobiDB-lite"/>
    </source>
</evidence>
<evidence type="ECO:0000256" key="3">
    <source>
        <dbReference type="ARBA" id="ARBA00022741"/>
    </source>
</evidence>
<sequence>MAMTRNKAQVYSVGNYLMSGKVLGKGHFAKVEEATHRIIGKKAAGGGDLCSHVLAARGSARGLPEARARALAAQLVDLKMENIMLDSTKQFIKIVDFGLSNIWSSGGLLRTPCGSLEYAAPELFVDGRRYGPEVDLWSIGQSFIDVVAQIKAEPFGAVAGMYNIKTHLHQMQATSGSELLWSNTAQEPRPSTPPEYRAKYEEEPSSSSVTIKTHSTAAVLGTKLRAPQKIADLKSIKQKPLANIVDPPKCSGEKEKPEAAQKVSRPLSVFGLRKPTFKIYENGDGLDRRLASITEHSNTDVTEKRLAKNTTGARNTGTDDPLRLNSCPNKIDTKRSEFYRRAGDGLPRNIISPHSSSNSHCKSERAMPVGWYSNRNNLKDAACPRLRRTAPIK</sequence>
<organism evidence="8 9">
    <name type="scientific">Leptidea sinapis</name>
    <dbReference type="NCBI Taxonomy" id="189913"/>
    <lineage>
        <taxon>Eukaryota</taxon>
        <taxon>Metazoa</taxon>
        <taxon>Ecdysozoa</taxon>
        <taxon>Arthropoda</taxon>
        <taxon>Hexapoda</taxon>
        <taxon>Insecta</taxon>
        <taxon>Pterygota</taxon>
        <taxon>Neoptera</taxon>
        <taxon>Endopterygota</taxon>
        <taxon>Lepidoptera</taxon>
        <taxon>Glossata</taxon>
        <taxon>Ditrysia</taxon>
        <taxon>Papilionoidea</taxon>
        <taxon>Pieridae</taxon>
        <taxon>Dismorphiinae</taxon>
        <taxon>Leptidea</taxon>
    </lineage>
</organism>
<dbReference type="GO" id="GO:0005737">
    <property type="term" value="C:cytoplasm"/>
    <property type="evidence" value="ECO:0007669"/>
    <property type="project" value="TreeGrafter"/>
</dbReference>
<protein>
    <recommendedName>
        <fullName evidence="7">Protein kinase domain-containing protein</fullName>
    </recommendedName>
</protein>
<proteinExistence type="predicted"/>
<keyword evidence="5" id="KW-0067">ATP-binding</keyword>
<feature type="region of interest" description="Disordered" evidence="6">
    <location>
        <begin position="184"/>
        <end position="212"/>
    </location>
</feature>
<dbReference type="Pfam" id="PF00069">
    <property type="entry name" value="Pkinase"/>
    <property type="match status" value="1"/>
</dbReference>
<keyword evidence="2" id="KW-0808">Transferase</keyword>
<feature type="region of interest" description="Disordered" evidence="6">
    <location>
        <begin position="344"/>
        <end position="364"/>
    </location>
</feature>
<feature type="domain" description="Protein kinase" evidence="7">
    <location>
        <begin position="1"/>
        <end position="217"/>
    </location>
</feature>
<evidence type="ECO:0000256" key="1">
    <source>
        <dbReference type="ARBA" id="ARBA00022527"/>
    </source>
</evidence>
<dbReference type="AlphaFoldDB" id="A0A5E4Q8I7"/>
<evidence type="ECO:0000313" key="8">
    <source>
        <dbReference type="EMBL" id="VVC94606.1"/>
    </source>
</evidence>
<feature type="compositionally biased region" description="Polar residues" evidence="6">
    <location>
        <begin position="308"/>
        <end position="318"/>
    </location>
</feature>
<keyword evidence="3" id="KW-0547">Nucleotide-binding</keyword>
<feature type="compositionally biased region" description="Low complexity" evidence="6">
    <location>
        <begin position="347"/>
        <end position="360"/>
    </location>
</feature>
<keyword evidence="1" id="KW-0723">Serine/threonine-protein kinase</keyword>
<reference evidence="8 9" key="1">
    <citation type="submission" date="2017-07" db="EMBL/GenBank/DDBJ databases">
        <authorList>
            <person name="Talla V."/>
            <person name="Backstrom N."/>
        </authorList>
    </citation>
    <scope>NUCLEOTIDE SEQUENCE [LARGE SCALE GENOMIC DNA]</scope>
</reference>
<dbReference type="EMBL" id="FZQP02002059">
    <property type="protein sequence ID" value="VVC94606.1"/>
    <property type="molecule type" value="Genomic_DNA"/>
</dbReference>
<dbReference type="GO" id="GO:0005524">
    <property type="term" value="F:ATP binding"/>
    <property type="evidence" value="ECO:0007669"/>
    <property type="project" value="UniProtKB-KW"/>
</dbReference>
<dbReference type="Proteomes" id="UP000324832">
    <property type="component" value="Unassembled WGS sequence"/>
</dbReference>
<dbReference type="SMART" id="SM00220">
    <property type="entry name" value="S_TKc"/>
    <property type="match status" value="1"/>
</dbReference>
<dbReference type="GO" id="GO:0035556">
    <property type="term" value="P:intracellular signal transduction"/>
    <property type="evidence" value="ECO:0007669"/>
    <property type="project" value="TreeGrafter"/>
</dbReference>
<feature type="region of interest" description="Disordered" evidence="6">
    <location>
        <begin position="298"/>
        <end position="329"/>
    </location>
</feature>
<evidence type="ECO:0000256" key="2">
    <source>
        <dbReference type="ARBA" id="ARBA00022679"/>
    </source>
</evidence>
<dbReference type="Gene3D" id="1.10.510.10">
    <property type="entry name" value="Transferase(Phosphotransferase) domain 1"/>
    <property type="match status" value="1"/>
</dbReference>
<name>A0A5E4Q8I7_9NEOP</name>
<evidence type="ECO:0000256" key="5">
    <source>
        <dbReference type="ARBA" id="ARBA00022840"/>
    </source>
</evidence>
<gene>
    <name evidence="8" type="ORF">LSINAPIS_LOCUS6512</name>
</gene>
<dbReference type="GO" id="GO:0004674">
    <property type="term" value="F:protein serine/threonine kinase activity"/>
    <property type="evidence" value="ECO:0007669"/>
    <property type="project" value="UniProtKB-KW"/>
</dbReference>
<keyword evidence="9" id="KW-1185">Reference proteome</keyword>
<dbReference type="PROSITE" id="PS50011">
    <property type="entry name" value="PROTEIN_KINASE_DOM"/>
    <property type="match status" value="1"/>
</dbReference>
<accession>A0A5E4Q8I7</accession>
<keyword evidence="4" id="KW-0418">Kinase</keyword>
<dbReference type="PANTHER" id="PTHR24346:SF82">
    <property type="entry name" value="KP78A-RELATED"/>
    <property type="match status" value="1"/>
</dbReference>
<evidence type="ECO:0000256" key="4">
    <source>
        <dbReference type="ARBA" id="ARBA00022777"/>
    </source>
</evidence>
<dbReference type="InterPro" id="IPR011009">
    <property type="entry name" value="Kinase-like_dom_sf"/>
</dbReference>